<sequence>MANLKKVGFGITLVWLLLVGVTIVPVSAQPATKDLMLPDDQNPFLLRIPVTWKADTVLSRDSSNEVLCRHYSTSKTDNGDYFPIDKIGVRAKVWKNGLLKYEENLINRNSGIAELNYNSGSESASGTWTAETNHIFEAPEYNQYQYPQTDDTLSI</sequence>
<comment type="caution">
    <text evidence="1">The sequence shown here is derived from an EMBL/GenBank/DDBJ whole genome shotgun (WGS) entry which is preliminary data.</text>
</comment>
<dbReference type="RefSeq" id="WP_292392294.1">
    <property type="nucleotide sequence ID" value="NZ_VCYI01000010.1"/>
</dbReference>
<organism evidence="1 2">
    <name type="scientific">Methanoculleus methanifontis</name>
    <dbReference type="NCBI Taxonomy" id="2584086"/>
    <lineage>
        <taxon>Archaea</taxon>
        <taxon>Methanobacteriati</taxon>
        <taxon>Methanobacteriota</taxon>
        <taxon>Stenosarchaea group</taxon>
        <taxon>Methanomicrobia</taxon>
        <taxon>Methanomicrobiales</taxon>
        <taxon>Methanomicrobiaceae</taxon>
        <taxon>Methanoculleus</taxon>
    </lineage>
</organism>
<dbReference type="Proteomes" id="UP001168423">
    <property type="component" value="Unassembled WGS sequence"/>
</dbReference>
<keyword evidence="2" id="KW-1185">Reference proteome</keyword>
<evidence type="ECO:0000313" key="1">
    <source>
        <dbReference type="EMBL" id="MDN7013021.1"/>
    </source>
</evidence>
<proteinExistence type="predicted"/>
<gene>
    <name evidence="1" type="ORF">FGW20_08205</name>
</gene>
<evidence type="ECO:0000313" key="2">
    <source>
        <dbReference type="Proteomes" id="UP001168423"/>
    </source>
</evidence>
<name>A0ABT8M3C1_9EURY</name>
<accession>A0ABT8M3C1</accession>
<reference evidence="1" key="1">
    <citation type="submission" date="2019-05" db="EMBL/GenBank/DDBJ databases">
        <title>Isolation and characterization of methanogens from the cold seep sediment at Four-Way Closure Ridge.</title>
        <authorList>
            <person name="You Y.-T."/>
            <person name="Chen S.-C."/>
            <person name="Zhang W.-L."/>
            <person name="Lai M.-C."/>
        </authorList>
    </citation>
    <scope>NUCLEOTIDE SEQUENCE</scope>
    <source>
        <strain evidence="1">FWC-SCC3</strain>
    </source>
</reference>
<protein>
    <submittedName>
        <fullName evidence="1">Uncharacterized protein</fullName>
    </submittedName>
</protein>
<dbReference type="EMBL" id="VCYI01000010">
    <property type="protein sequence ID" value="MDN7013021.1"/>
    <property type="molecule type" value="Genomic_DNA"/>
</dbReference>